<gene>
    <name evidence="1" type="ORF">A3D35_03250</name>
</gene>
<organism evidence="1 2">
    <name type="scientific">Candidatus Staskawiczbacteria bacterium RIFCSPHIGHO2_02_FULL_34_9</name>
    <dbReference type="NCBI Taxonomy" id="1802206"/>
    <lineage>
        <taxon>Bacteria</taxon>
        <taxon>Candidatus Staskawicziibacteriota</taxon>
    </lineage>
</organism>
<dbReference type="AlphaFoldDB" id="A0A1G2I320"/>
<protein>
    <submittedName>
        <fullName evidence="1">Uncharacterized protein</fullName>
    </submittedName>
</protein>
<dbReference type="EMBL" id="MHOS01000013">
    <property type="protein sequence ID" value="OGZ69196.1"/>
    <property type="molecule type" value="Genomic_DNA"/>
</dbReference>
<evidence type="ECO:0000313" key="2">
    <source>
        <dbReference type="Proteomes" id="UP000176421"/>
    </source>
</evidence>
<proteinExistence type="predicted"/>
<accession>A0A1G2I320</accession>
<sequence>MNRQELIEMIRENHCLQQLFGGGDNGPFCPDCLQRALEIKDQVKLERGISSLIQYNDISELLERVTEIPEETRGQLQETCATLKETVNDVLKSIIELFSQCRHHQANRQWLETVGSN</sequence>
<comment type="caution">
    <text evidence="1">The sequence shown here is derived from an EMBL/GenBank/DDBJ whole genome shotgun (WGS) entry which is preliminary data.</text>
</comment>
<dbReference type="STRING" id="1802206.A3D35_03250"/>
<evidence type="ECO:0000313" key="1">
    <source>
        <dbReference type="EMBL" id="OGZ69196.1"/>
    </source>
</evidence>
<reference evidence="1 2" key="1">
    <citation type="journal article" date="2016" name="Nat. Commun.">
        <title>Thousands of microbial genomes shed light on interconnected biogeochemical processes in an aquifer system.</title>
        <authorList>
            <person name="Anantharaman K."/>
            <person name="Brown C.T."/>
            <person name="Hug L.A."/>
            <person name="Sharon I."/>
            <person name="Castelle C.J."/>
            <person name="Probst A.J."/>
            <person name="Thomas B.C."/>
            <person name="Singh A."/>
            <person name="Wilkins M.J."/>
            <person name="Karaoz U."/>
            <person name="Brodie E.L."/>
            <person name="Williams K.H."/>
            <person name="Hubbard S.S."/>
            <person name="Banfield J.F."/>
        </authorList>
    </citation>
    <scope>NUCLEOTIDE SEQUENCE [LARGE SCALE GENOMIC DNA]</scope>
</reference>
<name>A0A1G2I320_9BACT</name>
<dbReference type="Proteomes" id="UP000176421">
    <property type="component" value="Unassembled WGS sequence"/>
</dbReference>